<feature type="domain" description="Glutamyl/glutaminyl-tRNA synthetase class Ib catalytic" evidence="9">
    <location>
        <begin position="3"/>
        <end position="312"/>
    </location>
</feature>
<dbReference type="Pfam" id="PF19269">
    <property type="entry name" value="Anticodon_2"/>
    <property type="match status" value="1"/>
</dbReference>
<dbReference type="GO" id="GO:0005737">
    <property type="term" value="C:cytoplasm"/>
    <property type="evidence" value="ECO:0007669"/>
    <property type="project" value="UniProtKB-SubCell"/>
</dbReference>
<keyword evidence="6 8" id="KW-0648">Protein biosynthesis</keyword>
<comment type="function">
    <text evidence="8">Catalyzes the attachment of glutamate to tRNA(Glu) in a two-step reaction: glutamate is first activated by ATP to form Glu-AMP and then transferred to the acceptor end of tRNA(Glu).</text>
</comment>
<dbReference type="EMBL" id="VITH01000004">
    <property type="protein sequence ID" value="TWA84874.1"/>
    <property type="molecule type" value="Genomic_DNA"/>
</dbReference>
<dbReference type="PROSITE" id="PS00178">
    <property type="entry name" value="AA_TRNA_LIGASE_I"/>
    <property type="match status" value="1"/>
</dbReference>
<evidence type="ECO:0000256" key="5">
    <source>
        <dbReference type="ARBA" id="ARBA00022840"/>
    </source>
</evidence>
<dbReference type="InterPro" id="IPR049940">
    <property type="entry name" value="GluQ/Sye"/>
</dbReference>
<evidence type="ECO:0000256" key="1">
    <source>
        <dbReference type="ARBA" id="ARBA00007894"/>
    </source>
</evidence>
<comment type="catalytic activity">
    <reaction evidence="8">
        <text>tRNA(Glu) + L-glutamate + ATP = L-glutamyl-tRNA(Glu) + AMP + diphosphate</text>
        <dbReference type="Rhea" id="RHEA:23540"/>
        <dbReference type="Rhea" id="RHEA-COMP:9663"/>
        <dbReference type="Rhea" id="RHEA-COMP:9680"/>
        <dbReference type="ChEBI" id="CHEBI:29985"/>
        <dbReference type="ChEBI" id="CHEBI:30616"/>
        <dbReference type="ChEBI" id="CHEBI:33019"/>
        <dbReference type="ChEBI" id="CHEBI:78442"/>
        <dbReference type="ChEBI" id="CHEBI:78520"/>
        <dbReference type="ChEBI" id="CHEBI:456215"/>
        <dbReference type="EC" id="6.1.1.17"/>
    </reaction>
</comment>
<dbReference type="InterPro" id="IPR020751">
    <property type="entry name" value="aa-tRNA-synth_I_codon-bd_sub2"/>
</dbReference>
<keyword evidence="5 8" id="KW-0067">ATP-binding</keyword>
<feature type="binding site" evidence="8">
    <location>
        <position position="248"/>
    </location>
    <ligand>
        <name>ATP</name>
        <dbReference type="ChEBI" id="CHEBI:30616"/>
    </ligand>
</feature>
<keyword evidence="2 8" id="KW-0963">Cytoplasm</keyword>
<evidence type="ECO:0000313" key="12">
    <source>
        <dbReference type="Proteomes" id="UP000318529"/>
    </source>
</evidence>
<keyword evidence="7 8" id="KW-0030">Aminoacyl-tRNA synthetase</keyword>
<dbReference type="GO" id="GO:0005524">
    <property type="term" value="F:ATP binding"/>
    <property type="evidence" value="ECO:0007669"/>
    <property type="project" value="UniProtKB-UniRule"/>
</dbReference>
<evidence type="ECO:0000313" key="11">
    <source>
        <dbReference type="EMBL" id="TWA84874.1"/>
    </source>
</evidence>
<evidence type="ECO:0000256" key="2">
    <source>
        <dbReference type="ARBA" id="ARBA00022490"/>
    </source>
</evidence>
<gene>
    <name evidence="8" type="primary">gltX</name>
    <name evidence="11" type="ORF">FBZ83_104141</name>
</gene>
<dbReference type="SUPFAM" id="SSF48163">
    <property type="entry name" value="An anticodon-binding domain of class I aminoacyl-tRNA synthetases"/>
    <property type="match status" value="1"/>
</dbReference>
<evidence type="ECO:0000259" key="10">
    <source>
        <dbReference type="Pfam" id="PF19269"/>
    </source>
</evidence>
<evidence type="ECO:0000259" key="9">
    <source>
        <dbReference type="Pfam" id="PF00749"/>
    </source>
</evidence>
<dbReference type="InterPro" id="IPR020058">
    <property type="entry name" value="Glu/Gln-tRNA-synth_Ib_cat-dom"/>
</dbReference>
<name>A0A560CJ40_AZOBR</name>
<dbReference type="Gene3D" id="3.40.50.620">
    <property type="entry name" value="HUPs"/>
    <property type="match status" value="1"/>
</dbReference>
<keyword evidence="4 8" id="KW-0547">Nucleotide-binding</keyword>
<dbReference type="InterPro" id="IPR001412">
    <property type="entry name" value="aa-tRNA-synth_I_CS"/>
</dbReference>
<comment type="similarity">
    <text evidence="1 8">Belongs to the class-I aminoacyl-tRNA synthetase family. Glutamate--tRNA ligase type 1 subfamily.</text>
</comment>
<dbReference type="GO" id="GO:0008270">
    <property type="term" value="F:zinc ion binding"/>
    <property type="evidence" value="ECO:0007669"/>
    <property type="project" value="InterPro"/>
</dbReference>
<dbReference type="Gene3D" id="1.10.10.350">
    <property type="match status" value="1"/>
</dbReference>
<protein>
    <recommendedName>
        <fullName evidence="8">Glutamate--tRNA ligase</fullName>
        <ecNumber evidence="8">6.1.1.17</ecNumber>
    </recommendedName>
    <alternativeName>
        <fullName evidence="8">Glutamyl-tRNA synthetase</fullName>
        <shortName evidence="8">GluRS</shortName>
    </alternativeName>
</protein>
<dbReference type="EC" id="6.1.1.17" evidence="8"/>
<dbReference type="InterPro" id="IPR004527">
    <property type="entry name" value="Glu-tRNA-ligase_bac/mito"/>
</dbReference>
<evidence type="ECO:0000256" key="7">
    <source>
        <dbReference type="ARBA" id="ARBA00023146"/>
    </source>
</evidence>
<evidence type="ECO:0000256" key="4">
    <source>
        <dbReference type="ARBA" id="ARBA00022741"/>
    </source>
</evidence>
<feature type="domain" description="Aminoacyl-tRNA synthetase class I anticodon-binding" evidence="10">
    <location>
        <begin position="373"/>
        <end position="448"/>
    </location>
</feature>
<sequence length="452" mass="49837">MSVAVRFAPSPTGLLHVGNVRLALVNWLFARKAGGNFLLRLDDTDEERSKPEYAEGIERDLTWLGLTWDRFARESDRYGRYDEVAAALKASGRLYPCYETPEELNLKRASLVSQGRPPIYDRAALRLTDADRARFESEGRTPHWRFKLEHTPVEWTDLVRGPVHFEGSALSDPVLIREDGRPLYTLTSVVDDADLTITHVIRGEDHVANTAVQIQIFEALANIEGGGAVPVFAHLPLLTDATGQGLSKRLGSLSVASLREEEGIEPMALASLLAKLGTSDAIEPRLTLDELVAEFDIAKVSRATPKFDPEELLRLNARILHLLPFERVAGELAALGLDEADAAFWEAVRPNLSRVAEARDWWAVTHAPVAPAADDPAFLAEAAALLPEEPWDLSTWGTWTGAVKAKTGRKGKDLFLPLRRALTGRDHGPELKNLLPLIGRTRAQKRLAGETA</sequence>
<dbReference type="NCBIfam" id="TIGR00464">
    <property type="entry name" value="gltX_bact"/>
    <property type="match status" value="1"/>
</dbReference>
<comment type="subcellular location">
    <subcellularLocation>
        <location evidence="8">Cytoplasm</location>
    </subcellularLocation>
</comment>
<organism evidence="11 12">
    <name type="scientific">Azospirillum brasilense</name>
    <dbReference type="NCBI Taxonomy" id="192"/>
    <lineage>
        <taxon>Bacteria</taxon>
        <taxon>Pseudomonadati</taxon>
        <taxon>Pseudomonadota</taxon>
        <taxon>Alphaproteobacteria</taxon>
        <taxon>Rhodospirillales</taxon>
        <taxon>Azospirillaceae</taxon>
        <taxon>Azospirillum</taxon>
    </lineage>
</organism>
<accession>A0A560CJ40</accession>
<keyword evidence="3 8" id="KW-0436">Ligase</keyword>
<reference evidence="11 12" key="1">
    <citation type="submission" date="2019-06" db="EMBL/GenBank/DDBJ databases">
        <title>Genomic Encyclopedia of Type Strains, Phase IV (KMG-V): Genome sequencing to study the core and pangenomes of soil and plant-associated prokaryotes.</title>
        <authorList>
            <person name="Whitman W."/>
        </authorList>
    </citation>
    <scope>NUCLEOTIDE SEQUENCE [LARGE SCALE GENOMIC DNA]</scope>
    <source>
        <strain evidence="11 12">BR 11650</strain>
    </source>
</reference>
<dbReference type="InterPro" id="IPR033910">
    <property type="entry name" value="GluRS_core"/>
</dbReference>
<evidence type="ECO:0000256" key="8">
    <source>
        <dbReference type="HAMAP-Rule" id="MF_00022"/>
    </source>
</evidence>
<feature type="short sequence motif" description="'HIGH' region" evidence="8">
    <location>
        <begin position="9"/>
        <end position="19"/>
    </location>
</feature>
<dbReference type="HAMAP" id="MF_00022">
    <property type="entry name" value="Glu_tRNA_synth_type1"/>
    <property type="match status" value="1"/>
</dbReference>
<dbReference type="Proteomes" id="UP000318529">
    <property type="component" value="Unassembled WGS sequence"/>
</dbReference>
<dbReference type="GO" id="GO:0000049">
    <property type="term" value="F:tRNA binding"/>
    <property type="evidence" value="ECO:0007669"/>
    <property type="project" value="InterPro"/>
</dbReference>
<comment type="caution">
    <text evidence="11">The sequence shown here is derived from an EMBL/GenBank/DDBJ whole genome shotgun (WGS) entry which is preliminary data.</text>
</comment>
<comment type="subunit">
    <text evidence="8">Monomer.</text>
</comment>
<dbReference type="InterPro" id="IPR014729">
    <property type="entry name" value="Rossmann-like_a/b/a_fold"/>
</dbReference>
<dbReference type="RefSeq" id="WP_145682277.1">
    <property type="nucleotide sequence ID" value="NZ_VITH01000004.1"/>
</dbReference>
<dbReference type="GO" id="GO:0006424">
    <property type="term" value="P:glutamyl-tRNA aminoacylation"/>
    <property type="evidence" value="ECO:0007669"/>
    <property type="project" value="UniProtKB-UniRule"/>
</dbReference>
<proteinExistence type="inferred from homology"/>
<dbReference type="SUPFAM" id="SSF52374">
    <property type="entry name" value="Nucleotidylyl transferase"/>
    <property type="match status" value="1"/>
</dbReference>
<evidence type="ECO:0000256" key="3">
    <source>
        <dbReference type="ARBA" id="ARBA00022598"/>
    </source>
</evidence>
<comment type="caution">
    <text evidence="8">Lacks conserved residue(s) required for the propagation of feature annotation.</text>
</comment>
<dbReference type="CDD" id="cd00808">
    <property type="entry name" value="GluRS_core"/>
    <property type="match status" value="1"/>
</dbReference>
<dbReference type="AlphaFoldDB" id="A0A560CJ40"/>
<dbReference type="GO" id="GO:0004818">
    <property type="term" value="F:glutamate-tRNA ligase activity"/>
    <property type="evidence" value="ECO:0007669"/>
    <property type="project" value="UniProtKB-UniRule"/>
</dbReference>
<dbReference type="InterPro" id="IPR008925">
    <property type="entry name" value="aa_tRNA-synth_I_cd-bd_sf"/>
</dbReference>
<dbReference type="InterPro" id="IPR000924">
    <property type="entry name" value="Glu/Gln-tRNA-synth"/>
</dbReference>
<dbReference type="Pfam" id="PF00749">
    <property type="entry name" value="tRNA-synt_1c"/>
    <property type="match status" value="1"/>
</dbReference>
<dbReference type="PANTHER" id="PTHR43311:SF2">
    <property type="entry name" value="GLUTAMATE--TRNA LIGASE, MITOCHONDRIAL-RELATED"/>
    <property type="match status" value="1"/>
</dbReference>
<feature type="short sequence motif" description="'KMSKS' region" evidence="8">
    <location>
        <begin position="245"/>
        <end position="249"/>
    </location>
</feature>
<dbReference type="PANTHER" id="PTHR43311">
    <property type="entry name" value="GLUTAMATE--TRNA LIGASE"/>
    <property type="match status" value="1"/>
</dbReference>
<evidence type="ECO:0000256" key="6">
    <source>
        <dbReference type="ARBA" id="ARBA00022917"/>
    </source>
</evidence>
<dbReference type="InterPro" id="IPR045462">
    <property type="entry name" value="aa-tRNA-synth_I_cd-bd"/>
</dbReference>
<dbReference type="PRINTS" id="PR00987">
    <property type="entry name" value="TRNASYNTHGLU"/>
</dbReference>